<dbReference type="Pfam" id="PF00109">
    <property type="entry name" value="ketoacyl-synt"/>
    <property type="match status" value="1"/>
</dbReference>
<reference evidence="19" key="1">
    <citation type="submission" date="2016-10" db="EMBL/GenBank/DDBJ databases">
        <authorList>
            <person name="Varghese N."/>
            <person name="Submissions S."/>
        </authorList>
    </citation>
    <scope>NUCLEOTIDE SEQUENCE [LARGE SCALE GENOMIC DNA]</scope>
    <source>
        <strain evidence="19">CGMCC 4.3530</strain>
    </source>
</reference>
<evidence type="ECO:0000256" key="16">
    <source>
        <dbReference type="RuleBase" id="RU003694"/>
    </source>
</evidence>
<dbReference type="AlphaFoldDB" id="A0A1H3SJ08"/>
<dbReference type="PROSITE" id="PS00606">
    <property type="entry name" value="KS3_1"/>
    <property type="match status" value="1"/>
</dbReference>
<evidence type="ECO:0000256" key="3">
    <source>
        <dbReference type="ARBA" id="ARBA00012356"/>
    </source>
</evidence>
<dbReference type="FunFam" id="3.40.47.10:FF:000029">
    <property type="entry name" value="3-oxoacyl-[acyl-carrier-protein] synthase 1"/>
    <property type="match status" value="1"/>
</dbReference>
<dbReference type="Pfam" id="PF02801">
    <property type="entry name" value="Ketoacyl-synt_C"/>
    <property type="match status" value="1"/>
</dbReference>
<dbReference type="InterPro" id="IPR020841">
    <property type="entry name" value="PKS_Beta-ketoAc_synthase_dom"/>
</dbReference>
<evidence type="ECO:0000256" key="15">
    <source>
        <dbReference type="PIRSR" id="PIRSR000447-1"/>
    </source>
</evidence>
<evidence type="ECO:0000256" key="14">
    <source>
        <dbReference type="PIRNR" id="PIRNR000447"/>
    </source>
</evidence>
<evidence type="ECO:0000313" key="19">
    <source>
        <dbReference type="Proteomes" id="UP000199529"/>
    </source>
</evidence>
<organism evidence="18 19">
    <name type="scientific">Saccharopolyspora shandongensis</name>
    <dbReference type="NCBI Taxonomy" id="418495"/>
    <lineage>
        <taxon>Bacteria</taxon>
        <taxon>Bacillati</taxon>
        <taxon>Actinomycetota</taxon>
        <taxon>Actinomycetes</taxon>
        <taxon>Pseudonocardiales</taxon>
        <taxon>Pseudonocardiaceae</taxon>
        <taxon>Saccharopolyspora</taxon>
    </lineage>
</organism>
<dbReference type="EC" id="2.3.1.179" evidence="3 14"/>
<dbReference type="EMBL" id="FNOK01000066">
    <property type="protein sequence ID" value="SDZ37952.1"/>
    <property type="molecule type" value="Genomic_DNA"/>
</dbReference>
<dbReference type="Gene3D" id="3.40.47.10">
    <property type="match status" value="2"/>
</dbReference>
<keyword evidence="19" id="KW-1185">Reference proteome</keyword>
<evidence type="ECO:0000256" key="12">
    <source>
        <dbReference type="ARBA" id="ARBA00047318"/>
    </source>
</evidence>
<evidence type="ECO:0000256" key="6">
    <source>
        <dbReference type="ARBA" id="ARBA00022679"/>
    </source>
</evidence>
<evidence type="ECO:0000256" key="5">
    <source>
        <dbReference type="ARBA" id="ARBA00022516"/>
    </source>
</evidence>
<dbReference type="SMART" id="SM00825">
    <property type="entry name" value="PKS_KS"/>
    <property type="match status" value="1"/>
</dbReference>
<evidence type="ECO:0000256" key="2">
    <source>
        <dbReference type="ARBA" id="ARBA00008467"/>
    </source>
</evidence>
<keyword evidence="7" id="KW-0276">Fatty acid metabolism</keyword>
<evidence type="ECO:0000256" key="9">
    <source>
        <dbReference type="ARBA" id="ARBA00023160"/>
    </source>
</evidence>
<keyword evidence="8" id="KW-0443">Lipid metabolism</keyword>
<keyword evidence="6 14" id="KW-0808">Transferase</keyword>
<dbReference type="InterPro" id="IPR014031">
    <property type="entry name" value="Ketoacyl_synth_C"/>
</dbReference>
<gene>
    <name evidence="18" type="ORF">SAMN05216215_10663</name>
</gene>
<accession>A0A1H3SJ08</accession>
<protein>
    <recommendedName>
        <fullName evidence="4 14">3-oxoacyl-[acyl-carrier-protein] synthase 2</fullName>
        <ecNumber evidence="3 14">2.3.1.179</ecNumber>
    </recommendedName>
</protein>
<comment type="catalytic activity">
    <reaction evidence="12 14">
        <text>(9Z)-hexadecenoyl-[ACP] + malonyl-[ACP] + H(+) = 3-oxo-(11Z)-octadecenoyl-[ACP] + holo-[ACP] + CO2</text>
        <dbReference type="Rhea" id="RHEA:55040"/>
        <dbReference type="Rhea" id="RHEA-COMP:9623"/>
        <dbReference type="Rhea" id="RHEA-COMP:9685"/>
        <dbReference type="Rhea" id="RHEA-COMP:10800"/>
        <dbReference type="Rhea" id="RHEA-COMP:14074"/>
        <dbReference type="ChEBI" id="CHEBI:15378"/>
        <dbReference type="ChEBI" id="CHEBI:16526"/>
        <dbReference type="ChEBI" id="CHEBI:64479"/>
        <dbReference type="ChEBI" id="CHEBI:78449"/>
        <dbReference type="ChEBI" id="CHEBI:83989"/>
        <dbReference type="ChEBI" id="CHEBI:138538"/>
        <dbReference type="EC" id="2.3.1.179"/>
    </reaction>
</comment>
<dbReference type="STRING" id="418495.SAMN05216215_10663"/>
<dbReference type="PROSITE" id="PS52004">
    <property type="entry name" value="KS3_2"/>
    <property type="match status" value="1"/>
</dbReference>
<comment type="pathway">
    <text evidence="1 14">Lipid metabolism; fatty acid biosynthesis.</text>
</comment>
<dbReference type="InterPro" id="IPR016039">
    <property type="entry name" value="Thiolase-like"/>
</dbReference>
<comment type="similarity">
    <text evidence="2 14 16">Belongs to the thiolase-like superfamily. Beta-ketoacyl-ACP synthases family.</text>
</comment>
<evidence type="ECO:0000313" key="18">
    <source>
        <dbReference type="EMBL" id="SDZ37952.1"/>
    </source>
</evidence>
<dbReference type="PANTHER" id="PTHR11712:SF347">
    <property type="entry name" value="BETA KETOACYL-ACYL CARRIER PROTEIN SYNTHASE"/>
    <property type="match status" value="1"/>
</dbReference>
<dbReference type="GO" id="GO:0004315">
    <property type="term" value="F:3-oxoacyl-[acyl-carrier-protein] synthase activity"/>
    <property type="evidence" value="ECO:0007669"/>
    <property type="project" value="UniProtKB-EC"/>
</dbReference>
<dbReference type="InterPro" id="IPR017568">
    <property type="entry name" value="3-oxoacyl-ACP_synth-2"/>
</dbReference>
<evidence type="ECO:0000256" key="8">
    <source>
        <dbReference type="ARBA" id="ARBA00023098"/>
    </source>
</evidence>
<feature type="domain" description="Ketosynthase family 3 (KS3)" evidence="17">
    <location>
        <begin position="3"/>
        <end position="406"/>
    </location>
</feature>
<keyword evidence="5 14" id="KW-0444">Lipid biosynthesis</keyword>
<dbReference type="InterPro" id="IPR000794">
    <property type="entry name" value="Beta-ketoacyl_synthase"/>
</dbReference>
<dbReference type="OrthoDB" id="9808669at2"/>
<sequence length="407" mass="41640">MSGFAVAVTGLGLITPAGIGVKENWNRVAEGHPTAATDLELAGLQVDFSCRVPGFDPAASLGKHNAWRLDRHQQFALVAAREAVRDAGLSEENWDVTRVGVVLGTGAGGTSTMEAQQTKLLDSGAAKVSAMTLPMGLLNMAAGQLAIELGVRGPNLTICTACASGTSAIGVARDLIRSGAADIVIAGATEAAVTPLFVAAFSRMRALSRKSHDPRSASRPFDAMRDGFVIAEGAAVLILESERHALARGARVRGRVIGYGASADGHHVTAPDPEGNGAEQALRSALTDAGLTAREVQHVNAHGTSTPLNDVAEAATIRRVLGDHVAVSSTKGVTGHALGAGGAIEAAYGILSLQHGCIPPTANLENPDPQIELDLVSKTARPCALEVVLSNSFGFGGQNAVLALAAS</sequence>
<dbReference type="FunFam" id="3.40.47.10:FF:000018">
    <property type="entry name" value="3-oxoacyl-[acyl-carrier-protein] synthase 2"/>
    <property type="match status" value="1"/>
</dbReference>
<evidence type="ECO:0000256" key="4">
    <source>
        <dbReference type="ARBA" id="ARBA00014657"/>
    </source>
</evidence>
<comment type="catalytic activity">
    <reaction evidence="13 14">
        <text>a fatty acyl-[ACP] + malonyl-[ACP] + H(+) = a 3-oxoacyl-[ACP] + holo-[ACP] + CO2</text>
        <dbReference type="Rhea" id="RHEA:22836"/>
        <dbReference type="Rhea" id="RHEA-COMP:9623"/>
        <dbReference type="Rhea" id="RHEA-COMP:9685"/>
        <dbReference type="Rhea" id="RHEA-COMP:9916"/>
        <dbReference type="Rhea" id="RHEA-COMP:14125"/>
        <dbReference type="ChEBI" id="CHEBI:15378"/>
        <dbReference type="ChEBI" id="CHEBI:16526"/>
        <dbReference type="ChEBI" id="CHEBI:64479"/>
        <dbReference type="ChEBI" id="CHEBI:78449"/>
        <dbReference type="ChEBI" id="CHEBI:78776"/>
        <dbReference type="ChEBI" id="CHEBI:138651"/>
    </reaction>
</comment>
<evidence type="ECO:0000256" key="11">
    <source>
        <dbReference type="ARBA" id="ARBA00024006"/>
    </source>
</evidence>
<keyword evidence="10 14" id="KW-0012">Acyltransferase</keyword>
<evidence type="ECO:0000259" key="17">
    <source>
        <dbReference type="PROSITE" id="PS52004"/>
    </source>
</evidence>
<evidence type="ECO:0000256" key="1">
    <source>
        <dbReference type="ARBA" id="ARBA00005194"/>
    </source>
</evidence>
<proteinExistence type="inferred from homology"/>
<dbReference type="PANTHER" id="PTHR11712">
    <property type="entry name" value="POLYKETIDE SYNTHASE-RELATED"/>
    <property type="match status" value="1"/>
</dbReference>
<dbReference type="PIRSF" id="PIRSF000447">
    <property type="entry name" value="KAS_II"/>
    <property type="match status" value="1"/>
</dbReference>
<comment type="function">
    <text evidence="11 14">Involved in the type II fatty acid elongation cycle. Catalyzes the elongation of a wide range of acyl-ACP by the addition of two carbons from malonyl-ACP to an acyl acceptor. Can efficiently catalyze the conversion of palmitoleoyl-ACP (cis-hexadec-9-enoyl-ACP) to cis-vaccenoyl-ACP (cis-octadec-11-enoyl-ACP), an essential step in the thermal regulation of fatty acid composition.</text>
</comment>
<dbReference type="GO" id="GO:0030497">
    <property type="term" value="P:fatty acid elongation"/>
    <property type="evidence" value="ECO:0007669"/>
    <property type="project" value="UniProtKB-ARBA"/>
</dbReference>
<dbReference type="RefSeq" id="WP_093276705.1">
    <property type="nucleotide sequence ID" value="NZ_FNOK01000066.1"/>
</dbReference>
<keyword evidence="9 14" id="KW-0275">Fatty acid biosynthesis</keyword>
<dbReference type="Proteomes" id="UP000199529">
    <property type="component" value="Unassembled WGS sequence"/>
</dbReference>
<evidence type="ECO:0000256" key="10">
    <source>
        <dbReference type="ARBA" id="ARBA00023315"/>
    </source>
</evidence>
<dbReference type="SUPFAM" id="SSF53901">
    <property type="entry name" value="Thiolase-like"/>
    <property type="match status" value="2"/>
</dbReference>
<feature type="active site" description="For beta-ketoacyl synthase activity" evidence="15">
    <location>
        <position position="162"/>
    </location>
</feature>
<dbReference type="InterPro" id="IPR018201">
    <property type="entry name" value="Ketoacyl_synth_AS"/>
</dbReference>
<dbReference type="CDD" id="cd00834">
    <property type="entry name" value="KAS_I_II"/>
    <property type="match status" value="1"/>
</dbReference>
<evidence type="ECO:0000256" key="7">
    <source>
        <dbReference type="ARBA" id="ARBA00022832"/>
    </source>
</evidence>
<dbReference type="UniPathway" id="UPA00094"/>
<evidence type="ECO:0000256" key="13">
    <source>
        <dbReference type="ARBA" id="ARBA00047659"/>
    </source>
</evidence>
<name>A0A1H3SJ08_9PSEU</name>
<dbReference type="NCBIfam" id="NF005589">
    <property type="entry name" value="PRK07314.1"/>
    <property type="match status" value="1"/>
</dbReference>
<dbReference type="InterPro" id="IPR014030">
    <property type="entry name" value="Ketoacyl_synth_N"/>
</dbReference>